<dbReference type="Pfam" id="PF07261">
    <property type="entry name" value="DnaB_2"/>
    <property type="match status" value="2"/>
</dbReference>
<comment type="caution">
    <text evidence="4">The sequence shown here is derived from an EMBL/GenBank/DDBJ whole genome shotgun (WGS) entry which is preliminary data.</text>
</comment>
<dbReference type="Proteomes" id="UP000664218">
    <property type="component" value="Unassembled WGS sequence"/>
</dbReference>
<protein>
    <submittedName>
        <fullName evidence="4">DnaD domain protein</fullName>
    </submittedName>
</protein>
<dbReference type="Gene3D" id="1.10.10.630">
    <property type="entry name" value="DnaD domain-like"/>
    <property type="match status" value="2"/>
</dbReference>
<feature type="domain" description="DnaB/C C-terminal" evidence="3">
    <location>
        <begin position="239"/>
        <end position="295"/>
    </location>
</feature>
<dbReference type="InterPro" id="IPR053162">
    <property type="entry name" value="DnaD"/>
</dbReference>
<dbReference type="EMBL" id="JAFNJU010000008">
    <property type="protein sequence ID" value="MBO1265619.1"/>
    <property type="molecule type" value="Genomic_DNA"/>
</dbReference>
<feature type="region of interest" description="Disordered" evidence="2">
    <location>
        <begin position="103"/>
        <end position="133"/>
    </location>
</feature>
<sequence>MSTIMLRPYKSNVVTLSANFVDYYMPKARGEYVKVYITLLRYTQVGEDGVSTSFLADILGLLETDVLKALEYWDQVGLLSLHTIDAHGSMSIEIKESQSLVHPRITASEPAKRQEAKETAAEKEAEKPSEPMHPMLQEISMLMGRPLSSSEAEKFLYFKDRYGLTEEVIILMVQHCVLKGKTSMKYIETVAINWDSQGIKTAELAQQNIKKHEEKWSNYRKVLTYLGINDRDVPKPQEDLLEKWFYTYGFTTDMILKACDISFNALGKVEMGYINGILRSWLKDDIKTLQDVEKNEKMPRKSKTRKTQNQNKDFTEREYDYDDLERKLLGWDK</sequence>
<keyword evidence="5" id="KW-1185">Reference proteome</keyword>
<evidence type="ECO:0000313" key="4">
    <source>
        <dbReference type="EMBL" id="MBO1265619.1"/>
    </source>
</evidence>
<dbReference type="RefSeq" id="WP_207600140.1">
    <property type="nucleotide sequence ID" value="NZ_JAFNJU010000008.1"/>
</dbReference>
<dbReference type="InterPro" id="IPR034829">
    <property type="entry name" value="DnaD-like_sf"/>
</dbReference>
<name>A0A939KHL4_9CLOT</name>
<evidence type="ECO:0000256" key="2">
    <source>
        <dbReference type="SAM" id="MobiDB-lite"/>
    </source>
</evidence>
<dbReference type="PANTHER" id="PTHR37293">
    <property type="entry name" value="PHAGE REPLICATION PROTEIN-RELATED"/>
    <property type="match status" value="1"/>
</dbReference>
<feature type="domain" description="DnaB/C C-terminal" evidence="3">
    <location>
        <begin position="140"/>
        <end position="208"/>
    </location>
</feature>
<dbReference type="NCBIfam" id="TIGR01446">
    <property type="entry name" value="DnaD_dom"/>
    <property type="match status" value="2"/>
</dbReference>
<accession>A0A939KHL4</accession>
<dbReference type="PIRSF" id="PIRSF033722">
    <property type="entry name" value="DnaD_CA_C3587_prd"/>
    <property type="match status" value="1"/>
</dbReference>
<comment type="similarity">
    <text evidence="1">Belongs to the DnaB/DnaD family.</text>
</comment>
<dbReference type="InterPro" id="IPR006343">
    <property type="entry name" value="DnaB/C_C"/>
</dbReference>
<evidence type="ECO:0000313" key="5">
    <source>
        <dbReference type="Proteomes" id="UP000664218"/>
    </source>
</evidence>
<feature type="compositionally biased region" description="Basic and acidic residues" evidence="2">
    <location>
        <begin position="110"/>
        <end position="130"/>
    </location>
</feature>
<gene>
    <name evidence="4" type="ORF">J3A84_11290</name>
</gene>
<evidence type="ECO:0000256" key="1">
    <source>
        <dbReference type="ARBA" id="ARBA00093462"/>
    </source>
</evidence>
<evidence type="ECO:0000259" key="3">
    <source>
        <dbReference type="Pfam" id="PF07261"/>
    </source>
</evidence>
<organism evidence="4 5">
    <name type="scientific">Proteiniclasticum aestuarii</name>
    <dbReference type="NCBI Taxonomy" id="2817862"/>
    <lineage>
        <taxon>Bacteria</taxon>
        <taxon>Bacillati</taxon>
        <taxon>Bacillota</taxon>
        <taxon>Clostridia</taxon>
        <taxon>Eubacteriales</taxon>
        <taxon>Clostridiaceae</taxon>
        <taxon>Proteiniclasticum</taxon>
    </lineage>
</organism>
<reference evidence="4" key="1">
    <citation type="submission" date="2021-03" db="EMBL/GenBank/DDBJ databases">
        <title>Proteiniclasticum marinus sp. nov., isolated from tidal flat sediment.</title>
        <authorList>
            <person name="Namirimu T."/>
            <person name="Yang J.-A."/>
            <person name="Yang S.-H."/>
            <person name="Kim Y.-J."/>
            <person name="Kwon K.K."/>
        </authorList>
    </citation>
    <scope>NUCLEOTIDE SEQUENCE</scope>
    <source>
        <strain evidence="4">SCR006</strain>
    </source>
</reference>
<dbReference type="AlphaFoldDB" id="A0A939KHL4"/>
<dbReference type="SUPFAM" id="SSF158499">
    <property type="entry name" value="DnaD domain-like"/>
    <property type="match status" value="2"/>
</dbReference>
<proteinExistence type="inferred from homology"/>
<dbReference type="PANTHER" id="PTHR37293:SF5">
    <property type="entry name" value="DNA REPLICATION PROTEIN"/>
    <property type="match status" value="1"/>
</dbReference>
<feature type="region of interest" description="Disordered" evidence="2">
    <location>
        <begin position="293"/>
        <end position="314"/>
    </location>
</feature>
<dbReference type="InterPro" id="IPR017019">
    <property type="entry name" value="DNA_replication_prd_bac"/>
</dbReference>